<dbReference type="AlphaFoldDB" id="A0A0E9RUF9"/>
<proteinExistence type="predicted"/>
<keyword evidence="1" id="KW-0472">Membrane</keyword>
<evidence type="ECO:0000256" key="1">
    <source>
        <dbReference type="SAM" id="Phobius"/>
    </source>
</evidence>
<accession>A0A0E9RUF9</accession>
<keyword evidence="1" id="KW-1133">Transmembrane helix</keyword>
<evidence type="ECO:0000313" key="2">
    <source>
        <dbReference type="EMBL" id="JAH31903.1"/>
    </source>
</evidence>
<reference evidence="2" key="1">
    <citation type="submission" date="2014-11" db="EMBL/GenBank/DDBJ databases">
        <authorList>
            <person name="Amaro Gonzalez C."/>
        </authorList>
    </citation>
    <scope>NUCLEOTIDE SEQUENCE</scope>
</reference>
<dbReference type="EMBL" id="GBXM01076674">
    <property type="protein sequence ID" value="JAH31903.1"/>
    <property type="molecule type" value="Transcribed_RNA"/>
</dbReference>
<keyword evidence="1" id="KW-0812">Transmembrane</keyword>
<sequence length="32" mass="4095">MYCMYVSYVYGYIYMNMNMLLFEVVFMSFFFF</sequence>
<reference evidence="2" key="2">
    <citation type="journal article" date="2015" name="Fish Shellfish Immunol.">
        <title>Early steps in the European eel (Anguilla anguilla)-Vibrio vulnificus interaction in the gills: Role of the RtxA13 toxin.</title>
        <authorList>
            <person name="Callol A."/>
            <person name="Pajuelo D."/>
            <person name="Ebbesson L."/>
            <person name="Teles M."/>
            <person name="MacKenzie S."/>
            <person name="Amaro C."/>
        </authorList>
    </citation>
    <scope>NUCLEOTIDE SEQUENCE</scope>
</reference>
<name>A0A0E9RUF9_ANGAN</name>
<protein>
    <submittedName>
        <fullName evidence="2">Uncharacterized protein</fullName>
    </submittedName>
</protein>
<feature type="transmembrane region" description="Helical" evidence="1">
    <location>
        <begin position="12"/>
        <end position="31"/>
    </location>
</feature>
<organism evidence="2">
    <name type="scientific">Anguilla anguilla</name>
    <name type="common">European freshwater eel</name>
    <name type="synonym">Muraena anguilla</name>
    <dbReference type="NCBI Taxonomy" id="7936"/>
    <lineage>
        <taxon>Eukaryota</taxon>
        <taxon>Metazoa</taxon>
        <taxon>Chordata</taxon>
        <taxon>Craniata</taxon>
        <taxon>Vertebrata</taxon>
        <taxon>Euteleostomi</taxon>
        <taxon>Actinopterygii</taxon>
        <taxon>Neopterygii</taxon>
        <taxon>Teleostei</taxon>
        <taxon>Anguilliformes</taxon>
        <taxon>Anguillidae</taxon>
        <taxon>Anguilla</taxon>
    </lineage>
</organism>